<comment type="caution">
    <text evidence="2">The sequence shown here is derived from an EMBL/GenBank/DDBJ whole genome shotgun (WGS) entry which is preliminary data.</text>
</comment>
<dbReference type="SUPFAM" id="SSF51569">
    <property type="entry name" value="Aldolase"/>
    <property type="match status" value="1"/>
</dbReference>
<dbReference type="Proteomes" id="UP000318126">
    <property type="component" value="Unassembled WGS sequence"/>
</dbReference>
<dbReference type="CDD" id="cd11615">
    <property type="entry name" value="SAF_NeuB_like"/>
    <property type="match status" value="1"/>
</dbReference>
<evidence type="ECO:0000313" key="3">
    <source>
        <dbReference type="Proteomes" id="UP000318126"/>
    </source>
</evidence>
<dbReference type="InterPro" id="IPR036732">
    <property type="entry name" value="AFP_Neu5c_C_sf"/>
</dbReference>
<evidence type="ECO:0000313" key="2">
    <source>
        <dbReference type="EMBL" id="TRY15592.1"/>
    </source>
</evidence>
<dbReference type="PROSITE" id="PS50844">
    <property type="entry name" value="AFP_LIKE"/>
    <property type="match status" value="1"/>
</dbReference>
<dbReference type="Pfam" id="PF08666">
    <property type="entry name" value="SAF"/>
    <property type="match status" value="1"/>
</dbReference>
<organism evidence="2 3">
    <name type="scientific">Shewanella hanedai</name>
    <name type="common">Alteromonas hanedai</name>
    <dbReference type="NCBI Taxonomy" id="25"/>
    <lineage>
        <taxon>Bacteria</taxon>
        <taxon>Pseudomonadati</taxon>
        <taxon>Pseudomonadota</taxon>
        <taxon>Gammaproteobacteria</taxon>
        <taxon>Alteromonadales</taxon>
        <taxon>Shewanellaceae</taxon>
        <taxon>Shewanella</taxon>
    </lineage>
</organism>
<dbReference type="InterPro" id="IPR013132">
    <property type="entry name" value="PseI/NeuA/B-like_N"/>
</dbReference>
<dbReference type="InterPro" id="IPR013974">
    <property type="entry name" value="SAF"/>
</dbReference>
<dbReference type="OrthoDB" id="9781701at2"/>
<dbReference type="InterPro" id="IPR020030">
    <property type="entry name" value="Pseudaminic_synth_PseI"/>
</dbReference>
<dbReference type="Pfam" id="PF03102">
    <property type="entry name" value="NeuB"/>
    <property type="match status" value="1"/>
</dbReference>
<dbReference type="PANTHER" id="PTHR42966:SF2">
    <property type="entry name" value="PSEUDAMINIC ACID SYNTHASE"/>
    <property type="match status" value="1"/>
</dbReference>
<dbReference type="GO" id="GO:0016051">
    <property type="term" value="P:carbohydrate biosynthetic process"/>
    <property type="evidence" value="ECO:0007669"/>
    <property type="project" value="InterPro"/>
</dbReference>
<dbReference type="RefSeq" id="WP_143563204.1">
    <property type="nucleotide sequence ID" value="NZ_BMPL01000003.1"/>
</dbReference>
<dbReference type="SMART" id="SM00858">
    <property type="entry name" value="SAF"/>
    <property type="match status" value="1"/>
</dbReference>
<gene>
    <name evidence="2" type="primary">pseI</name>
    <name evidence="2" type="ORF">FN961_03710</name>
</gene>
<protein>
    <submittedName>
        <fullName evidence="2">Pseudaminic acid synthase</fullName>
        <ecNumber evidence="2">2.5.1.97</ecNumber>
    </submittedName>
</protein>
<dbReference type="InterPro" id="IPR006190">
    <property type="entry name" value="SAF_AFP_Neu5Ac"/>
</dbReference>
<dbReference type="PANTHER" id="PTHR42966">
    <property type="entry name" value="N-ACETYLNEURAMINATE SYNTHASE"/>
    <property type="match status" value="1"/>
</dbReference>
<dbReference type="NCBIfam" id="TIGR03586">
    <property type="entry name" value="PseI"/>
    <property type="match status" value="1"/>
</dbReference>
<keyword evidence="2" id="KW-0808">Transferase</keyword>
<dbReference type="AlphaFoldDB" id="A0A553JT10"/>
<sequence length="352" mass="38838">MVRIGDRVIGEDQAVYIIAELSANHGGDINRAKEIIRQAKAAGADAVKLQTYRADTITLDCSHSDFRLPQKSAWVAHETLYSLYEKAHTPWEWHQALFDEAKSIGIDIFSSPFDATAVDLLESLGAPAYKIASPEITDIPLLKYVARTGKPVILSTGIATLEDIELAVATLRNHGCDELVILKCTTAYPTPYEECNLLTIPDLAKRFSCIAGLSDHTLGLASPITATALGAKVIEKHFILDKTHDSVDGFFSLDEQEFRQMVTEVRNTEKALGKVSYQITAEAQKNMLARRSLYFSKSMKAGDVITESTVRSVRPGFGLHPKYYEQILGLKVVQDVEFGDRVSAETIQGFEV</sequence>
<dbReference type="SUPFAM" id="SSF51269">
    <property type="entry name" value="AFP III-like domain"/>
    <property type="match status" value="1"/>
</dbReference>
<dbReference type="Gene3D" id="3.90.1210.10">
    <property type="entry name" value="Antifreeze-like/N-acetylneuraminic acid synthase C-terminal domain"/>
    <property type="match status" value="1"/>
</dbReference>
<feature type="domain" description="AFP-like" evidence="1">
    <location>
        <begin position="292"/>
        <end position="350"/>
    </location>
</feature>
<evidence type="ECO:0000259" key="1">
    <source>
        <dbReference type="PROSITE" id="PS50844"/>
    </source>
</evidence>
<dbReference type="EMBL" id="VKGK01000003">
    <property type="protein sequence ID" value="TRY15592.1"/>
    <property type="molecule type" value="Genomic_DNA"/>
</dbReference>
<dbReference type="GO" id="GO:0047444">
    <property type="term" value="F:N-acylneuraminate-9-phosphate synthase activity"/>
    <property type="evidence" value="ECO:0007669"/>
    <property type="project" value="TreeGrafter"/>
</dbReference>
<proteinExistence type="predicted"/>
<keyword evidence="3" id="KW-1185">Reference proteome</keyword>
<dbReference type="InterPro" id="IPR057736">
    <property type="entry name" value="SAF_PseI/NeuA/NeuB"/>
</dbReference>
<name>A0A553JT10_SHEHA</name>
<reference evidence="3" key="1">
    <citation type="submission" date="2019-07" db="EMBL/GenBank/DDBJ databases">
        <title>Shewanella sp. YLB-08 draft genomic sequence.</title>
        <authorList>
            <person name="Yu L."/>
        </authorList>
    </citation>
    <scope>NUCLEOTIDE SEQUENCE [LARGE SCALE GENOMIC DNA]</scope>
    <source>
        <strain evidence="3">JCM 20706</strain>
    </source>
</reference>
<dbReference type="EC" id="2.5.1.97" evidence="2"/>
<dbReference type="InterPro" id="IPR051690">
    <property type="entry name" value="PseI-like"/>
</dbReference>
<dbReference type="InterPro" id="IPR013785">
    <property type="entry name" value="Aldolase_TIM"/>
</dbReference>
<dbReference type="Gene3D" id="3.20.20.70">
    <property type="entry name" value="Aldolase class I"/>
    <property type="match status" value="1"/>
</dbReference>
<accession>A0A553JT10</accession>